<proteinExistence type="predicted"/>
<protein>
    <submittedName>
        <fullName evidence="1">Uncharacterized protein</fullName>
    </submittedName>
</protein>
<sequence>MRSIVLVGRNHFNVIIAHTAQDSNAKEPLLGHVRARMREDKFILSARAFLSLLAVAEAEDLDYAEQKLLPRELTFHRGEPATPARATPQAAPDERSSPEGAQLSGVLFTVGEQSSSANTEMLDLSKDTTVTLTIGCSLS</sequence>
<dbReference type="EMBL" id="MU003582">
    <property type="protein sequence ID" value="KAF2462537.1"/>
    <property type="molecule type" value="Genomic_DNA"/>
</dbReference>
<reference evidence="1" key="1">
    <citation type="journal article" date="2020" name="Stud. Mycol.">
        <title>101 Dothideomycetes genomes: a test case for predicting lifestyles and emergence of pathogens.</title>
        <authorList>
            <person name="Haridas S."/>
            <person name="Albert R."/>
            <person name="Binder M."/>
            <person name="Bloem J."/>
            <person name="Labutti K."/>
            <person name="Salamov A."/>
            <person name="Andreopoulos B."/>
            <person name="Baker S."/>
            <person name="Barry K."/>
            <person name="Bills G."/>
            <person name="Bluhm B."/>
            <person name="Cannon C."/>
            <person name="Castanera R."/>
            <person name="Culley D."/>
            <person name="Daum C."/>
            <person name="Ezra D."/>
            <person name="Gonzalez J."/>
            <person name="Henrissat B."/>
            <person name="Kuo A."/>
            <person name="Liang C."/>
            <person name="Lipzen A."/>
            <person name="Lutzoni F."/>
            <person name="Magnuson J."/>
            <person name="Mondo S."/>
            <person name="Nolan M."/>
            <person name="Ohm R."/>
            <person name="Pangilinan J."/>
            <person name="Park H.-J."/>
            <person name="Ramirez L."/>
            <person name="Alfaro M."/>
            <person name="Sun H."/>
            <person name="Tritt A."/>
            <person name="Yoshinaga Y."/>
            <person name="Zwiers L.-H."/>
            <person name="Turgeon B."/>
            <person name="Goodwin S."/>
            <person name="Spatafora J."/>
            <person name="Crous P."/>
            <person name="Grigoriev I."/>
        </authorList>
    </citation>
    <scope>NUCLEOTIDE SEQUENCE</scope>
    <source>
        <strain evidence="1">ATCC 200398</strain>
    </source>
</reference>
<gene>
    <name evidence="1" type="ORF">BDR25DRAFT_320661</name>
</gene>
<accession>A0ACB6Q831</accession>
<dbReference type="Proteomes" id="UP000799755">
    <property type="component" value="Unassembled WGS sequence"/>
</dbReference>
<organism evidence="1 2">
    <name type="scientific">Lindgomyces ingoldianus</name>
    <dbReference type="NCBI Taxonomy" id="673940"/>
    <lineage>
        <taxon>Eukaryota</taxon>
        <taxon>Fungi</taxon>
        <taxon>Dikarya</taxon>
        <taxon>Ascomycota</taxon>
        <taxon>Pezizomycotina</taxon>
        <taxon>Dothideomycetes</taxon>
        <taxon>Pleosporomycetidae</taxon>
        <taxon>Pleosporales</taxon>
        <taxon>Lindgomycetaceae</taxon>
        <taxon>Lindgomyces</taxon>
    </lineage>
</organism>
<name>A0ACB6Q831_9PLEO</name>
<comment type="caution">
    <text evidence="1">The sequence shown here is derived from an EMBL/GenBank/DDBJ whole genome shotgun (WGS) entry which is preliminary data.</text>
</comment>
<evidence type="ECO:0000313" key="2">
    <source>
        <dbReference type="Proteomes" id="UP000799755"/>
    </source>
</evidence>
<keyword evidence="2" id="KW-1185">Reference proteome</keyword>
<evidence type="ECO:0000313" key="1">
    <source>
        <dbReference type="EMBL" id="KAF2462537.1"/>
    </source>
</evidence>